<dbReference type="InterPro" id="IPR027806">
    <property type="entry name" value="HARBI1_dom"/>
</dbReference>
<dbReference type="SUPFAM" id="SSF57716">
    <property type="entry name" value="Glucocorticoid receptor-like (DNA-binding domain)"/>
    <property type="match status" value="1"/>
</dbReference>
<dbReference type="EMBL" id="UYJE01005944">
    <property type="protein sequence ID" value="VDI41830.1"/>
    <property type="molecule type" value="Genomic_DNA"/>
</dbReference>
<evidence type="ECO:0000259" key="7">
    <source>
        <dbReference type="PROSITE" id="PS50950"/>
    </source>
</evidence>
<name>A0A8B6EYC7_MYTGA</name>
<keyword evidence="2" id="KW-0479">Metal-binding</keyword>
<accession>A0A8B6EYC7</accession>
<dbReference type="GO" id="GO:0003677">
    <property type="term" value="F:DNA binding"/>
    <property type="evidence" value="ECO:0007669"/>
    <property type="project" value="UniProtKB-UniRule"/>
</dbReference>
<evidence type="ECO:0000313" key="9">
    <source>
        <dbReference type="Proteomes" id="UP000596742"/>
    </source>
</evidence>
<dbReference type="Pfam" id="PF13359">
    <property type="entry name" value="DDE_Tnp_4"/>
    <property type="match status" value="1"/>
</dbReference>
<dbReference type="PROSITE" id="PS50950">
    <property type="entry name" value="ZF_THAP"/>
    <property type="match status" value="1"/>
</dbReference>
<dbReference type="Pfam" id="PF05485">
    <property type="entry name" value="THAP"/>
    <property type="match status" value="1"/>
</dbReference>
<evidence type="ECO:0000313" key="8">
    <source>
        <dbReference type="EMBL" id="VDI41830.1"/>
    </source>
</evidence>
<dbReference type="Proteomes" id="UP000596742">
    <property type="component" value="Unassembled WGS sequence"/>
</dbReference>
<evidence type="ECO:0000256" key="1">
    <source>
        <dbReference type="ARBA" id="ARBA00001968"/>
    </source>
</evidence>
<comment type="cofactor">
    <cofactor evidence="1">
        <name>a divalent metal cation</name>
        <dbReference type="ChEBI" id="CHEBI:60240"/>
    </cofactor>
</comment>
<evidence type="ECO:0000256" key="3">
    <source>
        <dbReference type="ARBA" id="ARBA00022771"/>
    </source>
</evidence>
<evidence type="ECO:0000256" key="2">
    <source>
        <dbReference type="ARBA" id="ARBA00022723"/>
    </source>
</evidence>
<sequence length="504" mass="57510">MGKLYCCATNCHNYSGKSVNDNTVTLHRFPVNRRHKSIWQCRVSRKQWKPTSCSRLCSEHFITKRGPTKDHPLPSIFDHKIFKTTNFDSSFKEFEENNDCTSTEDETDRDIICDGNEEANNGIADDPSKHFFTVDSPSTINTSVRLNDYCGYIDPSHISSKLNQETQCGKTCTGTLNDFSSQTDTLTTEKENQPYTVYPITDAEVNATLPFLTIDDISSEEVTFYTGLPNKPTFYLLYEHIMSNIKIVEPETGGRPQKLRGVDELFMVLMRLRLGLLTQDLARRFNISVSTCSKIFNKWIDLMYEHLHFLVAWPDRETVKCNMPDSFKRRYPNCRVIIDCTEIFTETPQSLSNKGRMYSDYKSHMTWKVLIGISPNGVITHVSDLWSGSISDKQITKSSGLINKCDPGDAIMGDKGFLISDMCTPKGIYLIVPPTKKNGKLTKHEVEKTRRIANLRIHVERAMERIKNFRIIQGVMPISMSEKVSKIVFIVCALCNLLPPLIQQ</sequence>
<protein>
    <recommendedName>
        <fullName evidence="7">THAP-type domain-containing protein</fullName>
    </recommendedName>
</protein>
<dbReference type="PANTHER" id="PTHR23080">
    <property type="entry name" value="THAP DOMAIN PROTEIN"/>
    <property type="match status" value="1"/>
</dbReference>
<dbReference type="GO" id="GO:0008270">
    <property type="term" value="F:zinc ion binding"/>
    <property type="evidence" value="ECO:0007669"/>
    <property type="project" value="UniProtKB-KW"/>
</dbReference>
<keyword evidence="5 6" id="KW-0238">DNA-binding</keyword>
<keyword evidence="9" id="KW-1185">Reference proteome</keyword>
<dbReference type="InterPro" id="IPR027805">
    <property type="entry name" value="Transposase_HTH_dom"/>
</dbReference>
<feature type="domain" description="THAP-type" evidence="7">
    <location>
        <begin position="1"/>
        <end position="77"/>
    </location>
</feature>
<proteinExistence type="predicted"/>
<organism evidence="8 9">
    <name type="scientific">Mytilus galloprovincialis</name>
    <name type="common">Mediterranean mussel</name>
    <dbReference type="NCBI Taxonomy" id="29158"/>
    <lineage>
        <taxon>Eukaryota</taxon>
        <taxon>Metazoa</taxon>
        <taxon>Spiralia</taxon>
        <taxon>Lophotrochozoa</taxon>
        <taxon>Mollusca</taxon>
        <taxon>Bivalvia</taxon>
        <taxon>Autobranchia</taxon>
        <taxon>Pteriomorphia</taxon>
        <taxon>Mytilida</taxon>
        <taxon>Mytiloidea</taxon>
        <taxon>Mytilidae</taxon>
        <taxon>Mytilinae</taxon>
        <taxon>Mytilus</taxon>
    </lineage>
</organism>
<keyword evidence="3 6" id="KW-0863">Zinc-finger</keyword>
<keyword evidence="4" id="KW-0862">Zinc</keyword>
<dbReference type="OrthoDB" id="6050095at2759"/>
<evidence type="ECO:0000256" key="6">
    <source>
        <dbReference type="PROSITE-ProRule" id="PRU00309"/>
    </source>
</evidence>
<evidence type="ECO:0000256" key="4">
    <source>
        <dbReference type="ARBA" id="ARBA00022833"/>
    </source>
</evidence>
<dbReference type="InterPro" id="IPR006612">
    <property type="entry name" value="THAP_Znf"/>
</dbReference>
<reference evidence="8" key="1">
    <citation type="submission" date="2018-11" db="EMBL/GenBank/DDBJ databases">
        <authorList>
            <person name="Alioto T."/>
            <person name="Alioto T."/>
        </authorList>
    </citation>
    <scope>NUCLEOTIDE SEQUENCE</scope>
</reference>
<dbReference type="PANTHER" id="PTHR23080:SF133">
    <property type="entry name" value="SI:CH211-262I1.5-RELATED"/>
    <property type="match status" value="1"/>
</dbReference>
<evidence type="ECO:0000256" key="5">
    <source>
        <dbReference type="ARBA" id="ARBA00023125"/>
    </source>
</evidence>
<dbReference type="AlphaFoldDB" id="A0A8B6EYC7"/>
<comment type="caution">
    <text evidence="8">The sequence shown here is derived from an EMBL/GenBank/DDBJ whole genome shotgun (WGS) entry which is preliminary data.</text>
</comment>
<gene>
    <name evidence="8" type="ORF">MGAL_10B017053</name>
</gene>
<dbReference type="Pfam" id="PF13613">
    <property type="entry name" value="HTH_Tnp_4"/>
    <property type="match status" value="1"/>
</dbReference>